<name>A0ACD5XU30_AVESA</name>
<dbReference type="EnsemblPlants" id="AVESA.00010b.r2.5AG0853900.1">
    <property type="protein sequence ID" value="AVESA.00010b.r2.5AG0853900.1.CDS.1"/>
    <property type="gene ID" value="AVESA.00010b.r2.5AG0853900"/>
</dbReference>
<sequence length="495" mass="56731">MFVVGVLKYGERVWALMCASNCVSSSLPATRSKYFRPSNTGRRAGNLYGIPSITGRAYALLDVARQLFEGPTGYVKVDKDFLLEGEEILEVAEMQLSMMYDFLYTKAAVVHTWYGFCIRAISLPATVAALGLFHRSSEKHGYNSRDVIVTYVLLGGAVLLETTSVLKSIFSSWTSALLWLRGRSFGRFARVFESALLVSKWSGYMGQQNLFTLCARGRNHPTSIIAGWMGWGDWWNSVFNSWSAPVPRDMIKSVSEILMSPRAVDNKEFDITNSRGQKVLTIWSSHWDVNLEWSIKDFELDECILIWHIATHLYLTWCRAHHRLNSSNLDKSVEALSNYMFFLLAARPYMLPNPINRQSYVHLCYDVINWDVDLLAFIENRARISTPPQFELERRYADRNKALERGCRIATILISKSSETTMKMLFYLWLEMLCYTAYRCDAYCHAKHLSDGGEVMTTVSLLMMYRSNGLFKREDNSYINRRDIITDAVQGNIII</sequence>
<reference evidence="1" key="1">
    <citation type="submission" date="2021-05" db="EMBL/GenBank/DDBJ databases">
        <authorList>
            <person name="Scholz U."/>
            <person name="Mascher M."/>
            <person name="Fiebig A."/>
        </authorList>
    </citation>
    <scope>NUCLEOTIDE SEQUENCE [LARGE SCALE GENOMIC DNA]</scope>
</reference>
<organism evidence="1 2">
    <name type="scientific">Avena sativa</name>
    <name type="common">Oat</name>
    <dbReference type="NCBI Taxonomy" id="4498"/>
    <lineage>
        <taxon>Eukaryota</taxon>
        <taxon>Viridiplantae</taxon>
        <taxon>Streptophyta</taxon>
        <taxon>Embryophyta</taxon>
        <taxon>Tracheophyta</taxon>
        <taxon>Spermatophyta</taxon>
        <taxon>Magnoliopsida</taxon>
        <taxon>Liliopsida</taxon>
        <taxon>Poales</taxon>
        <taxon>Poaceae</taxon>
        <taxon>BOP clade</taxon>
        <taxon>Pooideae</taxon>
        <taxon>Poodae</taxon>
        <taxon>Poeae</taxon>
        <taxon>Poeae Chloroplast Group 1 (Aveneae type)</taxon>
        <taxon>Aveninae</taxon>
        <taxon>Avena</taxon>
    </lineage>
</organism>
<protein>
    <submittedName>
        <fullName evidence="1">Uncharacterized protein</fullName>
    </submittedName>
</protein>
<reference evidence="1" key="2">
    <citation type="submission" date="2025-09" db="UniProtKB">
        <authorList>
            <consortium name="EnsemblPlants"/>
        </authorList>
    </citation>
    <scope>IDENTIFICATION</scope>
</reference>
<keyword evidence="2" id="KW-1185">Reference proteome</keyword>
<evidence type="ECO:0000313" key="2">
    <source>
        <dbReference type="Proteomes" id="UP001732700"/>
    </source>
</evidence>
<accession>A0ACD5XU30</accession>
<dbReference type="Proteomes" id="UP001732700">
    <property type="component" value="Chromosome 5A"/>
</dbReference>
<proteinExistence type="predicted"/>
<evidence type="ECO:0000313" key="1">
    <source>
        <dbReference type="EnsemblPlants" id="AVESA.00010b.r2.5AG0853900.1.CDS.1"/>
    </source>
</evidence>